<gene>
    <name evidence="1" type="ORF">D7322_12030</name>
</gene>
<proteinExistence type="predicted"/>
<dbReference type="OrthoDB" id="2936081at2"/>
<sequence length="70" mass="7879">MSAVKQWPDYSPKAITLVGFKNDVIELIEQNTCLIHVFSVDSKAGLVVNLKEFARDMSDEFGKILNITCF</sequence>
<organism evidence="1 2">
    <name type="scientific">Sphingobacterium puteale</name>
    <dbReference type="NCBI Taxonomy" id="2420510"/>
    <lineage>
        <taxon>Bacteria</taxon>
        <taxon>Pseudomonadati</taxon>
        <taxon>Bacteroidota</taxon>
        <taxon>Sphingobacteriia</taxon>
        <taxon>Sphingobacteriales</taxon>
        <taxon>Sphingobacteriaceae</taxon>
        <taxon>Sphingobacterium</taxon>
    </lineage>
</organism>
<dbReference type="Pfam" id="PF11042">
    <property type="entry name" value="DUF2750"/>
    <property type="match status" value="1"/>
</dbReference>
<evidence type="ECO:0000313" key="1">
    <source>
        <dbReference type="EMBL" id="RKO71479.1"/>
    </source>
</evidence>
<accession>A0A420VZ90</accession>
<dbReference type="AlphaFoldDB" id="A0A420VZ90"/>
<dbReference type="EMBL" id="RBWS01000008">
    <property type="protein sequence ID" value="RKO71479.1"/>
    <property type="molecule type" value="Genomic_DNA"/>
</dbReference>
<dbReference type="InterPro" id="IPR021284">
    <property type="entry name" value="DUF2750"/>
</dbReference>
<keyword evidence="2" id="KW-1185">Reference proteome</keyword>
<dbReference type="Proteomes" id="UP000282423">
    <property type="component" value="Unassembled WGS sequence"/>
</dbReference>
<reference evidence="1 2" key="1">
    <citation type="submission" date="2018-10" db="EMBL/GenBank/DDBJ databases">
        <title>Sphingobacterium sp. M05W1-28.</title>
        <authorList>
            <person name="Cai H."/>
        </authorList>
    </citation>
    <scope>NUCLEOTIDE SEQUENCE [LARGE SCALE GENOMIC DNA]</scope>
    <source>
        <strain evidence="1 2">M05W1-28</strain>
    </source>
</reference>
<evidence type="ECO:0000313" key="2">
    <source>
        <dbReference type="Proteomes" id="UP000282423"/>
    </source>
</evidence>
<comment type="caution">
    <text evidence="1">The sequence shown here is derived from an EMBL/GenBank/DDBJ whole genome shotgun (WGS) entry which is preliminary data.</text>
</comment>
<name>A0A420VZ90_9SPHI</name>
<dbReference type="RefSeq" id="WP_121124470.1">
    <property type="nucleotide sequence ID" value="NZ_CP158959.1"/>
</dbReference>
<protein>
    <submittedName>
        <fullName evidence="1">DUF2750 domain-containing protein</fullName>
    </submittedName>
</protein>